<evidence type="ECO:0000256" key="1">
    <source>
        <dbReference type="ARBA" id="ARBA00007626"/>
    </source>
</evidence>
<evidence type="ECO:0000256" key="2">
    <source>
        <dbReference type="ARBA" id="ARBA00022737"/>
    </source>
</evidence>
<accession>A0AAE1K021</accession>
<dbReference type="InterPro" id="IPR057440">
    <property type="entry name" value="At1g68980-like_TPR"/>
</dbReference>
<protein>
    <recommendedName>
        <fullName evidence="3">At1g68980-like TPR repeats domain-containing protein</fullName>
    </recommendedName>
</protein>
<reference evidence="4" key="1">
    <citation type="submission" date="2023-10" db="EMBL/GenBank/DDBJ databases">
        <title>Chromosome-level genome of the transformable northern wattle, Acacia crassicarpa.</title>
        <authorList>
            <person name="Massaro I."/>
            <person name="Sinha N.R."/>
            <person name="Poethig S."/>
            <person name="Leichty A.R."/>
        </authorList>
    </citation>
    <scope>NUCLEOTIDE SEQUENCE</scope>
    <source>
        <strain evidence="4">Acra3RX</strain>
        <tissue evidence="4">Leaf</tissue>
    </source>
</reference>
<comment type="similarity">
    <text evidence="1">Belongs to the PPR family. P subfamily.</text>
</comment>
<feature type="domain" description="At1g68980-like TPR repeats" evidence="3">
    <location>
        <begin position="84"/>
        <end position="202"/>
    </location>
</feature>
<comment type="caution">
    <text evidence="4">The sequence shown here is derived from an EMBL/GenBank/DDBJ whole genome shotgun (WGS) entry which is preliminary data.</text>
</comment>
<evidence type="ECO:0000313" key="4">
    <source>
        <dbReference type="EMBL" id="KAK4262519.1"/>
    </source>
</evidence>
<gene>
    <name evidence="4" type="ORF">QN277_028070</name>
</gene>
<dbReference type="Pfam" id="PF25245">
    <property type="entry name" value="TPR_At1g68980"/>
    <property type="match status" value="1"/>
</dbReference>
<dbReference type="InterPro" id="IPR011990">
    <property type="entry name" value="TPR-like_helical_dom_sf"/>
</dbReference>
<keyword evidence="5" id="KW-1185">Reference proteome</keyword>
<dbReference type="AlphaFoldDB" id="A0AAE1K021"/>
<evidence type="ECO:0000259" key="3">
    <source>
        <dbReference type="Pfam" id="PF25245"/>
    </source>
</evidence>
<dbReference type="Gene3D" id="1.25.40.10">
    <property type="entry name" value="Tetratricopeptide repeat domain"/>
    <property type="match status" value="3"/>
</dbReference>
<keyword evidence="2" id="KW-0677">Repeat</keyword>
<dbReference type="InterPro" id="IPR002885">
    <property type="entry name" value="PPR_rpt"/>
</dbReference>
<organism evidence="4 5">
    <name type="scientific">Acacia crassicarpa</name>
    <name type="common">northern wattle</name>
    <dbReference type="NCBI Taxonomy" id="499986"/>
    <lineage>
        <taxon>Eukaryota</taxon>
        <taxon>Viridiplantae</taxon>
        <taxon>Streptophyta</taxon>
        <taxon>Embryophyta</taxon>
        <taxon>Tracheophyta</taxon>
        <taxon>Spermatophyta</taxon>
        <taxon>Magnoliopsida</taxon>
        <taxon>eudicotyledons</taxon>
        <taxon>Gunneridae</taxon>
        <taxon>Pentapetalae</taxon>
        <taxon>rosids</taxon>
        <taxon>fabids</taxon>
        <taxon>Fabales</taxon>
        <taxon>Fabaceae</taxon>
        <taxon>Caesalpinioideae</taxon>
        <taxon>mimosoid clade</taxon>
        <taxon>Acacieae</taxon>
        <taxon>Acacia</taxon>
    </lineage>
</organism>
<proteinExistence type="inferred from homology"/>
<evidence type="ECO:0000313" key="5">
    <source>
        <dbReference type="Proteomes" id="UP001293593"/>
    </source>
</evidence>
<name>A0AAE1K021_9FABA</name>
<sequence length="708" mass="81373">MLLGFTKEILSHNHCTKCYLLRKASALPRTPLTSNIHEFVNNFQFRWSQSSDGHCMQFGLSLQKFSTCNHCERLSWEGSSHEILLRKLESSLKSHQVQEAWEYFHDFKSLYGFPAGCLVNQLVVQLSYTSNHVWLRKACDLALQIVKEKSDFLQADTLTKLALSLARLQMPVPASMILRLMLETQCVPPMNLLSLIFLHMVKTEIGSHVTSNYLVQVSDCFKSLNGKSVHEAVPVKPNTMIFNLVLDACVRFKLLLKGLCIMDLMPMTGTVADAHSIVIISQILEMNGLIDEMKELRGHIDRVSTPYLPHYRQFYDCLLSLHFKFNDISAAAELVLGMNKQHDCHSDIKDRKHLLKPCLVAIGSHHLKNGLKIQFDPELLQKDSVLKVEGRQHLIFYRDGKLVLSNRALAKFISRYKKDGRINELSKLLLSIQKDLCSLAGSSLCFDVIGACLQFGWLESAHDILDDMEAYGSRMGLEAYISLLSAYYKRKMHREAKVLIKQMKGAGLDENLSDDSINRLILDAEASCSFGLSDLAVTLGQVLKDEEETFSPKIYELNSCIYFFSKARMIEDMLKPYRRLKERNIQPTVQTFAYMLYGYSSLGMYREITILWGDIKRFTSNGSLKPNRDLYESLLLNFLRGGYFERVMEVVGHMRDQNMYTDKWMYKSVFLRLHRNLYRNLKASEARTEAQSKRLEYVQAFRKWVGID</sequence>
<dbReference type="EMBL" id="JAWXYG010000009">
    <property type="protein sequence ID" value="KAK4262519.1"/>
    <property type="molecule type" value="Genomic_DNA"/>
</dbReference>
<dbReference type="PANTHER" id="PTHR46598:SF3">
    <property type="entry name" value="OS07G0495300 PROTEIN"/>
    <property type="match status" value="1"/>
</dbReference>
<dbReference type="Pfam" id="PF01535">
    <property type="entry name" value="PPR"/>
    <property type="match status" value="2"/>
</dbReference>
<dbReference type="Proteomes" id="UP001293593">
    <property type="component" value="Unassembled WGS sequence"/>
</dbReference>
<dbReference type="PANTHER" id="PTHR46598">
    <property type="entry name" value="BNAC05G43320D PROTEIN"/>
    <property type="match status" value="1"/>
</dbReference>